<proteinExistence type="predicted"/>
<feature type="region of interest" description="Disordered" evidence="1">
    <location>
        <begin position="55"/>
        <end position="79"/>
    </location>
</feature>
<feature type="compositionally biased region" description="Low complexity" evidence="1">
    <location>
        <begin position="66"/>
        <end position="79"/>
    </location>
</feature>
<sequence length="79" mass="8851">MPILPHQHIFRLQISVHNAHHVQVVAASVYEDPLHCKTPLTSKKTYRSRNANKELVKMDDPTAQNLSLGSSSQQLLPPS</sequence>
<evidence type="ECO:0000313" key="2">
    <source>
        <dbReference type="EMBL" id="VFU46613.1"/>
    </source>
</evidence>
<organism evidence="2">
    <name type="scientific">Salix viminalis</name>
    <name type="common">Common osier</name>
    <name type="synonym">Basket willow</name>
    <dbReference type="NCBI Taxonomy" id="40686"/>
    <lineage>
        <taxon>Eukaryota</taxon>
        <taxon>Viridiplantae</taxon>
        <taxon>Streptophyta</taxon>
        <taxon>Embryophyta</taxon>
        <taxon>Tracheophyta</taxon>
        <taxon>Spermatophyta</taxon>
        <taxon>Magnoliopsida</taxon>
        <taxon>eudicotyledons</taxon>
        <taxon>Gunneridae</taxon>
        <taxon>Pentapetalae</taxon>
        <taxon>rosids</taxon>
        <taxon>fabids</taxon>
        <taxon>Malpighiales</taxon>
        <taxon>Salicaceae</taxon>
        <taxon>Saliceae</taxon>
        <taxon>Salix</taxon>
    </lineage>
</organism>
<accession>A0A6N2LY44</accession>
<reference evidence="2" key="1">
    <citation type="submission" date="2019-03" db="EMBL/GenBank/DDBJ databases">
        <authorList>
            <person name="Mank J."/>
            <person name="Almeida P."/>
        </authorList>
    </citation>
    <scope>NUCLEOTIDE SEQUENCE</scope>
    <source>
        <strain evidence="2">78183</strain>
    </source>
</reference>
<protein>
    <submittedName>
        <fullName evidence="2">Uncharacterized protein</fullName>
    </submittedName>
</protein>
<dbReference type="EMBL" id="CAADRP010001649">
    <property type="protein sequence ID" value="VFU46613.1"/>
    <property type="molecule type" value="Genomic_DNA"/>
</dbReference>
<evidence type="ECO:0000256" key="1">
    <source>
        <dbReference type="SAM" id="MobiDB-lite"/>
    </source>
</evidence>
<dbReference type="AlphaFoldDB" id="A0A6N2LY44"/>
<gene>
    <name evidence="2" type="ORF">SVIM_LOCUS296430</name>
</gene>
<name>A0A6N2LY44_SALVM</name>